<dbReference type="CDD" id="cd14498">
    <property type="entry name" value="DSP"/>
    <property type="match status" value="1"/>
</dbReference>
<organism evidence="8">
    <name type="scientific">Haptolina brevifila</name>
    <dbReference type="NCBI Taxonomy" id="156173"/>
    <lineage>
        <taxon>Eukaryota</taxon>
        <taxon>Haptista</taxon>
        <taxon>Haptophyta</taxon>
        <taxon>Prymnesiophyceae</taxon>
        <taxon>Prymnesiales</taxon>
        <taxon>Prymnesiaceae</taxon>
        <taxon>Haptolina</taxon>
    </lineage>
</organism>
<evidence type="ECO:0000256" key="3">
    <source>
        <dbReference type="ARBA" id="ARBA00022801"/>
    </source>
</evidence>
<evidence type="ECO:0000256" key="2">
    <source>
        <dbReference type="ARBA" id="ARBA00013064"/>
    </source>
</evidence>
<keyword evidence="4" id="KW-0904">Protein phosphatase</keyword>
<dbReference type="Pfam" id="PF00782">
    <property type="entry name" value="DSPc"/>
    <property type="match status" value="1"/>
</dbReference>
<dbReference type="PROSITE" id="PS50054">
    <property type="entry name" value="TYR_PHOSPHATASE_DUAL"/>
    <property type="match status" value="1"/>
</dbReference>
<dbReference type="InterPro" id="IPR016130">
    <property type="entry name" value="Tyr_Pase_AS"/>
</dbReference>
<dbReference type="PANTHER" id="PTHR10159">
    <property type="entry name" value="DUAL SPECIFICITY PROTEIN PHOSPHATASE"/>
    <property type="match status" value="1"/>
</dbReference>
<dbReference type="EC" id="3.1.3.48" evidence="2"/>
<proteinExistence type="inferred from homology"/>
<dbReference type="GO" id="GO:0033550">
    <property type="term" value="F:MAP kinase tyrosine phosphatase activity"/>
    <property type="evidence" value="ECO:0007669"/>
    <property type="project" value="TreeGrafter"/>
</dbReference>
<dbReference type="EMBL" id="HBGU01074117">
    <property type="protein sequence ID" value="CAD9537757.1"/>
    <property type="molecule type" value="Transcribed_RNA"/>
</dbReference>
<feature type="compositionally biased region" description="Basic and acidic residues" evidence="5">
    <location>
        <begin position="224"/>
        <end position="241"/>
    </location>
</feature>
<dbReference type="SMART" id="SM00195">
    <property type="entry name" value="DSPc"/>
    <property type="match status" value="1"/>
</dbReference>
<evidence type="ECO:0000313" key="8">
    <source>
        <dbReference type="EMBL" id="CAD9537757.1"/>
    </source>
</evidence>
<dbReference type="PROSITE" id="PS50056">
    <property type="entry name" value="TYR_PHOSPHATASE_2"/>
    <property type="match status" value="1"/>
</dbReference>
<dbReference type="PANTHER" id="PTHR10159:SF519">
    <property type="entry name" value="DUAL SPECIFICITY PROTEIN PHOSPHATASE MPK3"/>
    <property type="match status" value="1"/>
</dbReference>
<evidence type="ECO:0000259" key="7">
    <source>
        <dbReference type="PROSITE" id="PS50056"/>
    </source>
</evidence>
<dbReference type="AlphaFoldDB" id="A0A7S2J4T0"/>
<dbReference type="GO" id="GO:0005737">
    <property type="term" value="C:cytoplasm"/>
    <property type="evidence" value="ECO:0007669"/>
    <property type="project" value="TreeGrafter"/>
</dbReference>
<accession>A0A7S2J4T0</accession>
<gene>
    <name evidence="8" type="ORF">CBRE1094_LOCUS40357</name>
</gene>
<evidence type="ECO:0000256" key="4">
    <source>
        <dbReference type="ARBA" id="ARBA00022912"/>
    </source>
</evidence>
<protein>
    <recommendedName>
        <fullName evidence="2">protein-tyrosine-phosphatase</fullName>
        <ecNumber evidence="2">3.1.3.48</ecNumber>
    </recommendedName>
</protein>
<feature type="region of interest" description="Disordered" evidence="5">
    <location>
        <begin position="202"/>
        <end position="253"/>
    </location>
</feature>
<feature type="compositionally biased region" description="Low complexity" evidence="5">
    <location>
        <begin position="209"/>
        <end position="222"/>
    </location>
</feature>
<dbReference type="Gene3D" id="3.90.190.10">
    <property type="entry name" value="Protein tyrosine phosphatase superfamily"/>
    <property type="match status" value="1"/>
</dbReference>
<feature type="domain" description="Tyrosine-protein phosphatase" evidence="6">
    <location>
        <begin position="44"/>
        <end position="184"/>
    </location>
</feature>
<evidence type="ECO:0000256" key="1">
    <source>
        <dbReference type="ARBA" id="ARBA00008601"/>
    </source>
</evidence>
<dbReference type="GO" id="GO:0008330">
    <property type="term" value="F:protein tyrosine/threonine phosphatase activity"/>
    <property type="evidence" value="ECO:0007669"/>
    <property type="project" value="TreeGrafter"/>
</dbReference>
<sequence length="253" mass="27643">MACILCSLVDASVSERGGLLMCKACYDAAFAADMQVARVYKFQRADPIADNIFLGPEGATLEEAWLRMHKIDRVLTVAAHSDHLAKHASMEYMQIDVDDDPNEALRPYFEAAFAFISKSSSTNVLVHCVSGISRSSTIVTAYLMSTRRLTFERALALVRERRPVASPNSGFQKQLREYEAELFGTTSARRVESVHQVEGLTAFPRPQPSSAVEASVAEASAAGRTHELEGDDTVHGDEHSPALDPPQDELEGG</sequence>
<dbReference type="InterPro" id="IPR000340">
    <property type="entry name" value="Dual-sp_phosphatase_cat-dom"/>
</dbReference>
<dbReference type="InterPro" id="IPR020422">
    <property type="entry name" value="TYR_PHOSPHATASE_DUAL_dom"/>
</dbReference>
<dbReference type="GO" id="GO:0017017">
    <property type="term" value="F:MAP kinase tyrosine/serine/threonine phosphatase activity"/>
    <property type="evidence" value="ECO:0007669"/>
    <property type="project" value="TreeGrafter"/>
</dbReference>
<dbReference type="PROSITE" id="PS00383">
    <property type="entry name" value="TYR_PHOSPHATASE_1"/>
    <property type="match status" value="1"/>
</dbReference>
<feature type="domain" description="Tyrosine specific protein phosphatases" evidence="7">
    <location>
        <begin position="99"/>
        <end position="163"/>
    </location>
</feature>
<evidence type="ECO:0000259" key="6">
    <source>
        <dbReference type="PROSITE" id="PS50054"/>
    </source>
</evidence>
<dbReference type="InterPro" id="IPR000387">
    <property type="entry name" value="Tyr_Pase_dom"/>
</dbReference>
<keyword evidence="3" id="KW-0378">Hydrolase</keyword>
<reference evidence="8" key="1">
    <citation type="submission" date="2021-01" db="EMBL/GenBank/DDBJ databases">
        <authorList>
            <person name="Corre E."/>
            <person name="Pelletier E."/>
            <person name="Niang G."/>
            <person name="Scheremetjew M."/>
            <person name="Finn R."/>
            <person name="Kale V."/>
            <person name="Holt S."/>
            <person name="Cochrane G."/>
            <person name="Meng A."/>
            <person name="Brown T."/>
            <person name="Cohen L."/>
        </authorList>
    </citation>
    <scope>NUCLEOTIDE SEQUENCE</scope>
    <source>
        <strain evidence="8">UTEX LB 985</strain>
    </source>
</reference>
<dbReference type="SUPFAM" id="SSF52799">
    <property type="entry name" value="(Phosphotyrosine protein) phosphatases II"/>
    <property type="match status" value="1"/>
</dbReference>
<dbReference type="InterPro" id="IPR029021">
    <property type="entry name" value="Prot-tyrosine_phosphatase-like"/>
</dbReference>
<dbReference type="GO" id="GO:0043409">
    <property type="term" value="P:negative regulation of MAPK cascade"/>
    <property type="evidence" value="ECO:0007669"/>
    <property type="project" value="TreeGrafter"/>
</dbReference>
<name>A0A7S2J4T0_9EUKA</name>
<comment type="similarity">
    <text evidence="1">Belongs to the protein-tyrosine phosphatase family. Non-receptor class dual specificity subfamily.</text>
</comment>
<evidence type="ECO:0000256" key="5">
    <source>
        <dbReference type="SAM" id="MobiDB-lite"/>
    </source>
</evidence>